<dbReference type="Pfam" id="PF13454">
    <property type="entry name" value="NAD_binding_9"/>
    <property type="match status" value="1"/>
</dbReference>
<keyword evidence="3" id="KW-1185">Reference proteome</keyword>
<dbReference type="PANTHER" id="PTHR40254">
    <property type="entry name" value="BLR0577 PROTEIN"/>
    <property type="match status" value="1"/>
</dbReference>
<evidence type="ECO:0000313" key="3">
    <source>
        <dbReference type="Proteomes" id="UP001165363"/>
    </source>
</evidence>
<proteinExistence type="predicted"/>
<dbReference type="PANTHER" id="PTHR40254:SF1">
    <property type="entry name" value="BLR0577 PROTEIN"/>
    <property type="match status" value="1"/>
</dbReference>
<dbReference type="RefSeq" id="WP_249848729.1">
    <property type="nucleotide sequence ID" value="NZ_JAMGBD010000002.1"/>
</dbReference>
<dbReference type="EMBL" id="JAMGBD010000002">
    <property type="protein sequence ID" value="MCL6684311.1"/>
    <property type="molecule type" value="Genomic_DNA"/>
</dbReference>
<dbReference type="SUPFAM" id="SSF51905">
    <property type="entry name" value="FAD/NAD(P)-binding domain"/>
    <property type="match status" value="2"/>
</dbReference>
<feature type="domain" description="FAD-dependent urate hydroxylase HpyO/Asp monooxygenase CreE-like FAD/NAD(P)-binding" evidence="1">
    <location>
        <begin position="8"/>
        <end position="147"/>
    </location>
</feature>
<dbReference type="Gene3D" id="3.50.50.60">
    <property type="entry name" value="FAD/NAD(P)-binding domain"/>
    <property type="match status" value="2"/>
</dbReference>
<comment type="caution">
    <text evidence="2">The sequence shown here is derived from an EMBL/GenBank/DDBJ whole genome shotgun (WGS) entry which is preliminary data.</text>
</comment>
<sequence>MTSEVDVAVIGGGFSGTMAAVQLGRRGLKAALIDGSGRMGRGVAYSTREPAHVLNVRAEVMSAWPEDLEDFSRQVVAEGGTPKDFAERRRFGRYMDEVLGDALESGQVEPVAATAVRAQRQGDGWIVTLDDGRGIKARALVLAIGNQDPAPMPFAQGISPNRFVNNPWGPDARAADDRLAGTDKTVLLIGTGLTAVDHVLALDAHGHHGRITMLSRRGQVPRGHILYEPWPVEAQDVPLGNVLKVWRWLRKRAGQGNWRAAVDAMRPHTSMVWRSWDAEQQGRFMRHARPFWDVHRHRIATEVAERMKQLIGNGQLQIAAGRIKAMRETADGVEVEVCARGACKVETRTFDTVINCTGPLHAMEQTENPVIRQMLDDGLVAVDRIGIGLKVDETDRAGERVWAMGPVTKGNYWEIIAVPDIRGQAARVAEDIEMELK</sequence>
<accession>A0ABT0RNU0</accession>
<gene>
    <name evidence="2" type="ORF">LZ536_10415</name>
</gene>
<organism evidence="2 3">
    <name type="scientific">Sphingomonas alba</name>
    <dbReference type="NCBI Taxonomy" id="2908208"/>
    <lineage>
        <taxon>Bacteria</taxon>
        <taxon>Pseudomonadati</taxon>
        <taxon>Pseudomonadota</taxon>
        <taxon>Alphaproteobacteria</taxon>
        <taxon>Sphingomonadales</taxon>
        <taxon>Sphingomonadaceae</taxon>
        <taxon>Sphingomonas</taxon>
    </lineage>
</organism>
<dbReference type="Proteomes" id="UP001165363">
    <property type="component" value="Unassembled WGS sequence"/>
</dbReference>
<protein>
    <submittedName>
        <fullName evidence="2">FAD/NAD(P)-binding protein</fullName>
    </submittedName>
</protein>
<dbReference type="InterPro" id="IPR052189">
    <property type="entry name" value="L-asp_N-monooxygenase_NS-form"/>
</dbReference>
<evidence type="ECO:0000259" key="1">
    <source>
        <dbReference type="Pfam" id="PF13454"/>
    </source>
</evidence>
<evidence type="ECO:0000313" key="2">
    <source>
        <dbReference type="EMBL" id="MCL6684311.1"/>
    </source>
</evidence>
<dbReference type="InterPro" id="IPR036188">
    <property type="entry name" value="FAD/NAD-bd_sf"/>
</dbReference>
<name>A0ABT0RNU0_9SPHN</name>
<reference evidence="2" key="1">
    <citation type="submission" date="2022-05" db="EMBL/GenBank/DDBJ databases">
        <authorList>
            <person name="Jo J.-H."/>
            <person name="Im W.-T."/>
        </authorList>
    </citation>
    <scope>NUCLEOTIDE SEQUENCE</scope>
    <source>
        <strain evidence="2">SE158</strain>
    </source>
</reference>
<dbReference type="InterPro" id="IPR038732">
    <property type="entry name" value="HpyO/CreE_NAD-binding"/>
</dbReference>